<dbReference type="NCBIfam" id="TIGR02467">
    <property type="entry name" value="CbiE"/>
    <property type="match status" value="1"/>
</dbReference>
<dbReference type="KEGG" id="bacg:D2962_13935"/>
<sequence length="212" mass="23532">MVTVVGVGPGAREYIVPAALRRIEQADVLVGGKRHLKLFEELECVKIAIETGLDFKDILNRKGRVVILASGDPGLYGILDVVLKYVNKEEVEVIPGISSVQYIMAKLGMPMKDVAVVSLHGRKTDIITRVKEYGTLVVLTDENHDPPFIARLLKDSGIKDRFLYVGENLSYDNEVIERYTVEELAQSRKKFDINVVVITCGNMPSASPTDFL</sequence>
<dbReference type="GO" id="GO:0008276">
    <property type="term" value="F:protein methyltransferase activity"/>
    <property type="evidence" value="ECO:0007669"/>
    <property type="project" value="InterPro"/>
</dbReference>
<feature type="domain" description="Tetrapyrrole methylase" evidence="6">
    <location>
        <begin position="1"/>
        <end position="185"/>
    </location>
</feature>
<dbReference type="InterPro" id="IPR012818">
    <property type="entry name" value="CbiE"/>
</dbReference>
<keyword evidence="2" id="KW-0169">Cobalamin biosynthesis</keyword>
<dbReference type="InterPro" id="IPR014777">
    <property type="entry name" value="4pyrrole_Mease_sub1"/>
</dbReference>
<keyword evidence="3 7" id="KW-0489">Methyltransferase</keyword>
<keyword evidence="5" id="KW-0949">S-adenosyl-L-methionine</keyword>
<dbReference type="AlphaFoldDB" id="A0A3G2R824"/>
<evidence type="ECO:0000256" key="5">
    <source>
        <dbReference type="ARBA" id="ARBA00022691"/>
    </source>
</evidence>
<reference evidence="7 8" key="1">
    <citation type="submission" date="2018-10" db="EMBL/GenBank/DDBJ databases">
        <authorList>
            <person name="Zhang X."/>
        </authorList>
    </citation>
    <scope>NUCLEOTIDE SEQUENCE [LARGE SCALE GENOMIC DNA]</scope>
    <source>
        <strain evidence="7 8">SK-G1</strain>
    </source>
</reference>
<evidence type="ECO:0000256" key="4">
    <source>
        <dbReference type="ARBA" id="ARBA00022679"/>
    </source>
</evidence>
<protein>
    <submittedName>
        <fullName evidence="7">Precorrin-6y C5,15-methyltransferase (Decarboxylating) subunit CbiE</fullName>
    </submittedName>
</protein>
<keyword evidence="4 7" id="KW-0808">Transferase</keyword>
<organism evidence="7 8">
    <name type="scientific">Biomaibacter acetigenes</name>
    <dbReference type="NCBI Taxonomy" id="2316383"/>
    <lineage>
        <taxon>Bacteria</taxon>
        <taxon>Bacillati</taxon>
        <taxon>Bacillota</taxon>
        <taxon>Clostridia</taxon>
        <taxon>Thermosediminibacterales</taxon>
        <taxon>Tepidanaerobacteraceae</taxon>
        <taxon>Biomaibacter</taxon>
    </lineage>
</organism>
<name>A0A3G2R824_9FIRM</name>
<dbReference type="Proteomes" id="UP000280960">
    <property type="component" value="Chromosome"/>
</dbReference>
<comment type="pathway">
    <text evidence="1">Cofactor biosynthesis; adenosylcobalamin biosynthesis.</text>
</comment>
<evidence type="ECO:0000256" key="1">
    <source>
        <dbReference type="ARBA" id="ARBA00004953"/>
    </source>
</evidence>
<dbReference type="InterPro" id="IPR035996">
    <property type="entry name" value="4pyrrol_Methylase_sf"/>
</dbReference>
<evidence type="ECO:0000256" key="2">
    <source>
        <dbReference type="ARBA" id="ARBA00022573"/>
    </source>
</evidence>
<evidence type="ECO:0000256" key="3">
    <source>
        <dbReference type="ARBA" id="ARBA00022603"/>
    </source>
</evidence>
<dbReference type="InterPro" id="IPR000878">
    <property type="entry name" value="4pyrrol_Mease"/>
</dbReference>
<dbReference type="GO" id="GO:0009236">
    <property type="term" value="P:cobalamin biosynthetic process"/>
    <property type="evidence" value="ECO:0007669"/>
    <property type="project" value="UniProtKB-UniPathway"/>
</dbReference>
<dbReference type="GO" id="GO:0032259">
    <property type="term" value="P:methylation"/>
    <property type="evidence" value="ECO:0007669"/>
    <property type="project" value="UniProtKB-KW"/>
</dbReference>
<dbReference type="RefSeq" id="WP_122015341.1">
    <property type="nucleotide sequence ID" value="NZ_CP033169.1"/>
</dbReference>
<evidence type="ECO:0000313" key="8">
    <source>
        <dbReference type="Proteomes" id="UP000280960"/>
    </source>
</evidence>
<dbReference type="UniPathway" id="UPA00148"/>
<dbReference type="Pfam" id="PF00590">
    <property type="entry name" value="TP_methylase"/>
    <property type="match status" value="1"/>
</dbReference>
<evidence type="ECO:0000313" key="7">
    <source>
        <dbReference type="EMBL" id="AYO31553.1"/>
    </source>
</evidence>
<dbReference type="PANTHER" id="PTHR43182">
    <property type="entry name" value="COBALT-PRECORRIN-6B C(15)-METHYLTRANSFERASE (DECARBOXYLATING)"/>
    <property type="match status" value="1"/>
</dbReference>
<proteinExistence type="predicted"/>
<keyword evidence="8" id="KW-1185">Reference proteome</keyword>
<dbReference type="Gene3D" id="3.40.1010.10">
    <property type="entry name" value="Cobalt-precorrin-4 Transmethylase, Domain 1"/>
    <property type="match status" value="1"/>
</dbReference>
<gene>
    <name evidence="7" type="primary">cbiE</name>
    <name evidence="7" type="ORF">D2962_13935</name>
</gene>
<dbReference type="EMBL" id="CP033169">
    <property type="protein sequence ID" value="AYO31553.1"/>
    <property type="molecule type" value="Genomic_DNA"/>
</dbReference>
<dbReference type="SUPFAM" id="SSF53790">
    <property type="entry name" value="Tetrapyrrole methylase"/>
    <property type="match status" value="1"/>
</dbReference>
<dbReference type="Gene3D" id="3.30.950.10">
    <property type="entry name" value="Methyltransferase, Cobalt-precorrin-4 Transmethylase, Domain 2"/>
    <property type="match status" value="1"/>
</dbReference>
<accession>A0A3G2R824</accession>
<evidence type="ECO:0000259" key="6">
    <source>
        <dbReference type="Pfam" id="PF00590"/>
    </source>
</evidence>
<dbReference type="CDD" id="cd11644">
    <property type="entry name" value="Precorrin-6Y-MT"/>
    <property type="match status" value="1"/>
</dbReference>
<dbReference type="InterPro" id="IPR050714">
    <property type="entry name" value="Cobalamin_biosynth_MTase"/>
</dbReference>
<dbReference type="PANTHER" id="PTHR43182:SF1">
    <property type="entry name" value="COBALT-PRECORRIN-7 C(5)-METHYLTRANSFERASE"/>
    <property type="match status" value="1"/>
</dbReference>
<dbReference type="InterPro" id="IPR014776">
    <property type="entry name" value="4pyrrole_Mease_sub2"/>
</dbReference>